<name>A0ABT3BZ72_9PSED</name>
<proteinExistence type="predicted"/>
<protein>
    <submittedName>
        <fullName evidence="2">Ribbon-helix-helix protein, CopG family</fullName>
    </submittedName>
</protein>
<dbReference type="GeneID" id="93564025"/>
<organism evidence="2 3">
    <name type="scientific">Pseudomonas capsici</name>
    <dbReference type="NCBI Taxonomy" id="2810614"/>
    <lineage>
        <taxon>Bacteria</taxon>
        <taxon>Pseudomonadati</taxon>
        <taxon>Pseudomonadota</taxon>
        <taxon>Gammaproteobacteria</taxon>
        <taxon>Pseudomonadales</taxon>
        <taxon>Pseudomonadaceae</taxon>
        <taxon>Pseudomonas</taxon>
    </lineage>
</organism>
<dbReference type="Pfam" id="PF01402">
    <property type="entry name" value="RHH_1"/>
    <property type="match status" value="1"/>
</dbReference>
<dbReference type="EMBL" id="JAOXML010000013">
    <property type="protein sequence ID" value="MCV4378155.1"/>
    <property type="molecule type" value="Genomic_DNA"/>
</dbReference>
<reference evidence="2 3" key="1">
    <citation type="submission" date="2022-10" db="EMBL/GenBank/DDBJ databases">
        <title>Characterization of Pseudomonas capsici strains from pepper and tomato in Georgia.</title>
        <authorList>
            <person name="Zhao M."/>
            <person name="Dutta B."/>
        </authorList>
    </citation>
    <scope>NUCLEOTIDE SEQUENCE [LARGE SCALE GENOMIC DNA]</scope>
    <source>
        <strain evidence="2 3">Pc20-5</strain>
    </source>
</reference>
<dbReference type="InterPro" id="IPR002145">
    <property type="entry name" value="CopG"/>
</dbReference>
<evidence type="ECO:0000259" key="1">
    <source>
        <dbReference type="Pfam" id="PF01402"/>
    </source>
</evidence>
<comment type="caution">
    <text evidence="2">The sequence shown here is derived from an EMBL/GenBank/DDBJ whole genome shotgun (WGS) entry which is preliminary data.</text>
</comment>
<feature type="domain" description="Ribbon-helix-helix protein CopG" evidence="1">
    <location>
        <begin position="6"/>
        <end position="42"/>
    </location>
</feature>
<dbReference type="PANTHER" id="PTHR40688:SF2">
    <property type="entry name" value="RIBBON-HELIX-HELIX PROTEIN COPG DOMAIN-CONTAINING PROTEIN"/>
    <property type="match status" value="1"/>
</dbReference>
<evidence type="ECO:0000313" key="2">
    <source>
        <dbReference type="EMBL" id="MCV4378155.1"/>
    </source>
</evidence>
<accession>A0ABT3BZ72</accession>
<evidence type="ECO:0000313" key="3">
    <source>
        <dbReference type="Proteomes" id="UP001207294"/>
    </source>
</evidence>
<sequence>MASPTLSFNIEDSLVRKLDELVQATERDRQYHLQRAVERYVEMEAGYLHAIEEGIADAAAGRLTDLEAVKAEWVARANNRLD</sequence>
<keyword evidence="3" id="KW-1185">Reference proteome</keyword>
<dbReference type="InterPro" id="IPR052991">
    <property type="entry name" value="Non-func_TypeII_TA_Antitoxin"/>
</dbReference>
<dbReference type="PANTHER" id="PTHR40688">
    <property type="match status" value="1"/>
</dbReference>
<gene>
    <name evidence="2" type="ORF">OH718_16285</name>
</gene>
<dbReference type="RefSeq" id="WP_206402627.1">
    <property type="nucleotide sequence ID" value="NZ_JAFGZD010000027.1"/>
</dbReference>
<dbReference type="Proteomes" id="UP001207294">
    <property type="component" value="Unassembled WGS sequence"/>
</dbReference>